<evidence type="ECO:0000256" key="5">
    <source>
        <dbReference type="ARBA" id="ARBA00023163"/>
    </source>
</evidence>
<reference evidence="8" key="1">
    <citation type="submission" date="2021-01" db="EMBL/GenBank/DDBJ databases">
        <title>Whole genome shotgun sequence of Virgisporangium aurantiacum NBRC 16421.</title>
        <authorList>
            <person name="Komaki H."/>
            <person name="Tamura T."/>
        </authorList>
    </citation>
    <scope>NUCLEOTIDE SEQUENCE</scope>
    <source>
        <strain evidence="8">NBRC 16421</strain>
    </source>
</reference>
<dbReference type="InterPro" id="IPR013325">
    <property type="entry name" value="RNA_pol_sigma_r2"/>
</dbReference>
<gene>
    <name evidence="8" type="primary">rpoE_1</name>
    <name evidence="8" type="ORF">Vau01_001340</name>
</gene>
<dbReference type="SUPFAM" id="SSF88659">
    <property type="entry name" value="Sigma3 and sigma4 domains of RNA polymerase sigma factors"/>
    <property type="match status" value="1"/>
</dbReference>
<dbReference type="PANTHER" id="PTHR43133">
    <property type="entry name" value="RNA POLYMERASE ECF-TYPE SIGMA FACTO"/>
    <property type="match status" value="1"/>
</dbReference>
<dbReference type="Gene3D" id="1.10.1740.10">
    <property type="match status" value="1"/>
</dbReference>
<evidence type="ECO:0000313" key="9">
    <source>
        <dbReference type="Proteomes" id="UP000612585"/>
    </source>
</evidence>
<protein>
    <submittedName>
        <fullName evidence="8">RNA polymerase sigma factor</fullName>
    </submittedName>
</protein>
<evidence type="ECO:0000256" key="2">
    <source>
        <dbReference type="ARBA" id="ARBA00023015"/>
    </source>
</evidence>
<accession>A0A8J4DWT4</accession>
<dbReference type="GO" id="GO:0016987">
    <property type="term" value="F:sigma factor activity"/>
    <property type="evidence" value="ECO:0007669"/>
    <property type="project" value="UniProtKB-KW"/>
</dbReference>
<keyword evidence="2" id="KW-0805">Transcription regulation</keyword>
<dbReference type="SUPFAM" id="SSF88946">
    <property type="entry name" value="Sigma2 domain of RNA polymerase sigma factors"/>
    <property type="match status" value="1"/>
</dbReference>
<dbReference type="RefSeq" id="WP_203985789.1">
    <property type="nucleotide sequence ID" value="NZ_BOPG01000003.1"/>
</dbReference>
<dbReference type="InterPro" id="IPR039425">
    <property type="entry name" value="RNA_pol_sigma-70-like"/>
</dbReference>
<dbReference type="AlphaFoldDB" id="A0A8J4DWT4"/>
<organism evidence="8 9">
    <name type="scientific">Virgisporangium aurantiacum</name>
    <dbReference type="NCBI Taxonomy" id="175570"/>
    <lineage>
        <taxon>Bacteria</taxon>
        <taxon>Bacillati</taxon>
        <taxon>Actinomycetota</taxon>
        <taxon>Actinomycetes</taxon>
        <taxon>Micromonosporales</taxon>
        <taxon>Micromonosporaceae</taxon>
        <taxon>Virgisporangium</taxon>
    </lineage>
</organism>
<dbReference type="InterPro" id="IPR013324">
    <property type="entry name" value="RNA_pol_sigma_r3/r4-like"/>
</dbReference>
<keyword evidence="5" id="KW-0804">Transcription</keyword>
<comment type="similarity">
    <text evidence="1">Belongs to the sigma-70 factor family. ECF subfamily.</text>
</comment>
<feature type="domain" description="RNA polymerase sigma-70 region 2" evidence="7">
    <location>
        <begin position="37"/>
        <end position="101"/>
    </location>
</feature>
<evidence type="ECO:0000256" key="1">
    <source>
        <dbReference type="ARBA" id="ARBA00010641"/>
    </source>
</evidence>
<keyword evidence="9" id="KW-1185">Reference proteome</keyword>
<comment type="caution">
    <text evidence="8">The sequence shown here is derived from an EMBL/GenBank/DDBJ whole genome shotgun (WGS) entry which is preliminary data.</text>
</comment>
<evidence type="ECO:0000256" key="6">
    <source>
        <dbReference type="SAM" id="MobiDB-lite"/>
    </source>
</evidence>
<evidence type="ECO:0000256" key="3">
    <source>
        <dbReference type="ARBA" id="ARBA00023082"/>
    </source>
</evidence>
<dbReference type="EMBL" id="BOPG01000003">
    <property type="protein sequence ID" value="GIJ52618.1"/>
    <property type="molecule type" value="Genomic_DNA"/>
</dbReference>
<keyword evidence="4" id="KW-0238">DNA-binding</keyword>
<sequence>MVSAETLPTGETGPSDGELVGALAGEHPVARRAWSLLVARHSARMYAVARSFGVDPSTAEDLVQTAWLRLLDRAHQLRDPQAVGAWLCMIVRNEARRLTVRRREIPLVSPLELRPGVTDPADTRLLRDERAAALRTAFARLGHDCRQLLQLLLADPALSYDEIAAALGRPRGSLGPTRRRCLDTLRRLLPPGFEP</sequence>
<dbReference type="GO" id="GO:0003677">
    <property type="term" value="F:DNA binding"/>
    <property type="evidence" value="ECO:0007669"/>
    <property type="project" value="UniProtKB-KW"/>
</dbReference>
<evidence type="ECO:0000259" key="7">
    <source>
        <dbReference type="Pfam" id="PF04542"/>
    </source>
</evidence>
<feature type="region of interest" description="Disordered" evidence="6">
    <location>
        <begin position="1"/>
        <end position="20"/>
    </location>
</feature>
<evidence type="ECO:0000313" key="8">
    <source>
        <dbReference type="EMBL" id="GIJ52618.1"/>
    </source>
</evidence>
<evidence type="ECO:0000256" key="4">
    <source>
        <dbReference type="ARBA" id="ARBA00023125"/>
    </source>
</evidence>
<dbReference type="GO" id="GO:0006352">
    <property type="term" value="P:DNA-templated transcription initiation"/>
    <property type="evidence" value="ECO:0007669"/>
    <property type="project" value="InterPro"/>
</dbReference>
<dbReference type="PANTHER" id="PTHR43133:SF8">
    <property type="entry name" value="RNA POLYMERASE SIGMA FACTOR HI_1459-RELATED"/>
    <property type="match status" value="1"/>
</dbReference>
<proteinExistence type="inferred from homology"/>
<dbReference type="Gene3D" id="1.10.10.10">
    <property type="entry name" value="Winged helix-like DNA-binding domain superfamily/Winged helix DNA-binding domain"/>
    <property type="match status" value="1"/>
</dbReference>
<dbReference type="InterPro" id="IPR036388">
    <property type="entry name" value="WH-like_DNA-bd_sf"/>
</dbReference>
<dbReference type="NCBIfam" id="TIGR02937">
    <property type="entry name" value="sigma70-ECF"/>
    <property type="match status" value="1"/>
</dbReference>
<name>A0A8J4DWT4_9ACTN</name>
<keyword evidence="3" id="KW-0731">Sigma factor</keyword>
<dbReference type="InterPro" id="IPR007627">
    <property type="entry name" value="RNA_pol_sigma70_r2"/>
</dbReference>
<dbReference type="Proteomes" id="UP000612585">
    <property type="component" value="Unassembled WGS sequence"/>
</dbReference>
<dbReference type="InterPro" id="IPR014284">
    <property type="entry name" value="RNA_pol_sigma-70_dom"/>
</dbReference>
<dbReference type="Pfam" id="PF04542">
    <property type="entry name" value="Sigma70_r2"/>
    <property type="match status" value="1"/>
</dbReference>